<protein>
    <recommendedName>
        <fullName evidence="3">TonB-dependent receptor plug domain-containing protein</fullName>
    </recommendedName>
</protein>
<evidence type="ECO:0000313" key="2">
    <source>
        <dbReference type="Proteomes" id="UP000321079"/>
    </source>
</evidence>
<accession>A0A511B7K0</accession>
<dbReference type="RefSeq" id="WP_194265873.1">
    <property type="nucleotide sequence ID" value="NZ_BARK01000007.1"/>
</dbReference>
<dbReference type="EMBL" id="BJVA01000008">
    <property type="protein sequence ID" value="GEK96378.1"/>
    <property type="molecule type" value="Genomic_DNA"/>
</dbReference>
<organism evidence="1 2">
    <name type="scientific">Gluconobacter kanchanaburiensis NBRC 103587</name>
    <dbReference type="NCBI Taxonomy" id="1307948"/>
    <lineage>
        <taxon>Bacteria</taxon>
        <taxon>Pseudomonadati</taxon>
        <taxon>Pseudomonadota</taxon>
        <taxon>Alphaproteobacteria</taxon>
        <taxon>Acetobacterales</taxon>
        <taxon>Acetobacteraceae</taxon>
        <taxon>Gluconobacter</taxon>
    </lineage>
</organism>
<dbReference type="Proteomes" id="UP000321079">
    <property type="component" value="Unassembled WGS sequence"/>
</dbReference>
<keyword evidence="2" id="KW-1185">Reference proteome</keyword>
<evidence type="ECO:0008006" key="3">
    <source>
        <dbReference type="Google" id="ProtNLM"/>
    </source>
</evidence>
<proteinExistence type="predicted"/>
<comment type="caution">
    <text evidence="1">The sequence shown here is derived from an EMBL/GenBank/DDBJ whole genome shotgun (WGS) entry which is preliminary data.</text>
</comment>
<evidence type="ECO:0000313" key="1">
    <source>
        <dbReference type="EMBL" id="GEK96378.1"/>
    </source>
</evidence>
<name>A0A511B7K0_9PROT</name>
<dbReference type="AlphaFoldDB" id="A0A511B7K0"/>
<sequence>MLPLGAGFGIVETGDAEARDSVDATATDSVSRLLDMRVHGQGNAKSSNSNNTSFDIGQMPREVRDMLQTISVVPKELIVQQRLFTLDNVPGIMMSTGNGGLNGDQFCIRSQQARSDIYEDGRDVSHAS</sequence>
<reference evidence="1 2" key="1">
    <citation type="submission" date="2019-07" db="EMBL/GenBank/DDBJ databases">
        <title>Whole genome shotgun sequence of Gluconobacter kanchanaburiensis NBRC 103587.</title>
        <authorList>
            <person name="Hosoyama A."/>
            <person name="Uohara A."/>
            <person name="Ohji S."/>
            <person name="Ichikawa N."/>
        </authorList>
    </citation>
    <scope>NUCLEOTIDE SEQUENCE [LARGE SCALE GENOMIC DNA]</scope>
    <source>
        <strain evidence="1 2">NBRC 103587</strain>
    </source>
</reference>
<gene>
    <name evidence="1" type="ORF">GKA01_15750</name>
</gene>